<dbReference type="GO" id="GO:0004132">
    <property type="term" value="F:dCMP deaminase activity"/>
    <property type="evidence" value="ECO:0007669"/>
    <property type="project" value="InterPro"/>
</dbReference>
<dbReference type="GO" id="GO:0005737">
    <property type="term" value="C:cytoplasm"/>
    <property type="evidence" value="ECO:0007669"/>
    <property type="project" value="TreeGrafter"/>
</dbReference>
<keyword evidence="4" id="KW-0479">Metal-binding</keyword>
<feature type="domain" description="CMP/dCMP-type deaminase" evidence="5">
    <location>
        <begin position="18"/>
        <end position="158"/>
    </location>
</feature>
<dbReference type="GO" id="GO:0008270">
    <property type="term" value="F:zinc ion binding"/>
    <property type="evidence" value="ECO:0007669"/>
    <property type="project" value="InterPro"/>
</dbReference>
<reference evidence="7" key="1">
    <citation type="submission" date="2017-09" db="EMBL/GenBank/DDBJ databases">
        <title>Depth-based differentiation of microbial function through sediment-hosted aquifers and enrichment of novel symbionts in the deep terrestrial subsurface.</title>
        <authorList>
            <person name="Probst A.J."/>
            <person name="Ladd B."/>
            <person name="Jarett J.K."/>
            <person name="Geller-Mcgrath D.E."/>
            <person name="Sieber C.M.K."/>
            <person name="Emerson J.B."/>
            <person name="Anantharaman K."/>
            <person name="Thomas B.C."/>
            <person name="Malmstrom R."/>
            <person name="Stieglmeier M."/>
            <person name="Klingl A."/>
            <person name="Woyke T."/>
            <person name="Ryan C.M."/>
            <person name="Banfield J.F."/>
        </authorList>
    </citation>
    <scope>NUCLEOTIDE SEQUENCE [LARGE SCALE GENOMIC DNA]</scope>
</reference>
<dbReference type="CDD" id="cd01286">
    <property type="entry name" value="deoxycytidylate_deaminase"/>
    <property type="match status" value="1"/>
</dbReference>
<dbReference type="Proteomes" id="UP000229500">
    <property type="component" value="Unassembled WGS sequence"/>
</dbReference>
<dbReference type="InterPro" id="IPR016473">
    <property type="entry name" value="dCMP_deaminase"/>
</dbReference>
<name>A0A2M8L6B0_9BACT</name>
<feature type="active site" description="Proton donor" evidence="3">
    <location>
        <position position="95"/>
    </location>
</feature>
<comment type="cofactor">
    <cofactor evidence="1 4">
        <name>Zn(2+)</name>
        <dbReference type="ChEBI" id="CHEBI:29105"/>
    </cofactor>
</comment>
<evidence type="ECO:0000313" key="6">
    <source>
        <dbReference type="EMBL" id="PJE69373.1"/>
    </source>
</evidence>
<keyword evidence="2" id="KW-0378">Hydrolase</keyword>
<comment type="caution">
    <text evidence="6">The sequence shown here is derived from an EMBL/GenBank/DDBJ whole genome shotgun (WGS) entry which is preliminary data.</text>
</comment>
<accession>A0A2M8L6B0</accession>
<organism evidence="6 7">
    <name type="scientific">Candidatus Shapirobacteria bacterium CG10_big_fil_rev_8_21_14_0_10_38_14</name>
    <dbReference type="NCBI Taxonomy" id="1974483"/>
    <lineage>
        <taxon>Bacteria</taxon>
        <taxon>Candidatus Shapironibacteriota</taxon>
    </lineage>
</organism>
<protein>
    <submittedName>
        <fullName evidence="6">Cytidine deaminase</fullName>
    </submittedName>
</protein>
<evidence type="ECO:0000256" key="2">
    <source>
        <dbReference type="ARBA" id="ARBA00022801"/>
    </source>
</evidence>
<proteinExistence type="predicted"/>
<dbReference type="Gene3D" id="3.40.140.10">
    <property type="entry name" value="Cytidine Deaminase, domain 2"/>
    <property type="match status" value="1"/>
</dbReference>
<gene>
    <name evidence="6" type="ORF">COU96_00140</name>
</gene>
<dbReference type="PANTHER" id="PTHR11086:SF18">
    <property type="entry name" value="DEOXYCYTIDYLATE DEAMINASE"/>
    <property type="match status" value="1"/>
</dbReference>
<evidence type="ECO:0000256" key="3">
    <source>
        <dbReference type="PIRSR" id="PIRSR006019-1"/>
    </source>
</evidence>
<feature type="binding site" evidence="4">
    <location>
        <position position="93"/>
    </location>
    <ligand>
        <name>Zn(2+)</name>
        <dbReference type="ChEBI" id="CHEBI:29105"/>
        <note>catalytic</note>
    </ligand>
</feature>
<feature type="binding site" evidence="4">
    <location>
        <position position="124"/>
    </location>
    <ligand>
        <name>Zn(2+)</name>
        <dbReference type="ChEBI" id="CHEBI:29105"/>
        <note>catalytic</note>
    </ligand>
</feature>
<sequence>MKKKIHSEKPPDKKTRPGWDDYFMKLVKSVAARSTCARHNRQVGSILVRGKRILATGYNGAPSGMKHCLEIGCIRDKLKIPSGTRHEICRAIHSEQNAVIQCAVYGVSSKGSTLYVTHQPCTICTKILINAGIERIVYKKPYPDKFSQSLLKEAGVKLEQWRPKKK</sequence>
<evidence type="ECO:0000256" key="1">
    <source>
        <dbReference type="ARBA" id="ARBA00001947"/>
    </source>
</evidence>
<keyword evidence="4" id="KW-0862">Zinc</keyword>
<dbReference type="Pfam" id="PF00383">
    <property type="entry name" value="dCMP_cyt_deam_1"/>
    <property type="match status" value="1"/>
</dbReference>
<dbReference type="InterPro" id="IPR015517">
    <property type="entry name" value="dCMP_deaminase-rel"/>
</dbReference>
<dbReference type="AlphaFoldDB" id="A0A2M8L6B0"/>
<dbReference type="EMBL" id="PFEL01000008">
    <property type="protein sequence ID" value="PJE69373.1"/>
    <property type="molecule type" value="Genomic_DNA"/>
</dbReference>
<evidence type="ECO:0000313" key="7">
    <source>
        <dbReference type="Proteomes" id="UP000229500"/>
    </source>
</evidence>
<dbReference type="InterPro" id="IPR016193">
    <property type="entry name" value="Cytidine_deaminase-like"/>
</dbReference>
<dbReference type="PANTHER" id="PTHR11086">
    <property type="entry name" value="DEOXYCYTIDYLATE DEAMINASE-RELATED"/>
    <property type="match status" value="1"/>
</dbReference>
<dbReference type="PROSITE" id="PS51747">
    <property type="entry name" value="CYT_DCMP_DEAMINASES_2"/>
    <property type="match status" value="1"/>
</dbReference>
<dbReference type="PIRSF" id="PIRSF006019">
    <property type="entry name" value="dCMP_deaminase"/>
    <property type="match status" value="1"/>
</dbReference>
<dbReference type="SUPFAM" id="SSF53927">
    <property type="entry name" value="Cytidine deaminase-like"/>
    <property type="match status" value="1"/>
</dbReference>
<dbReference type="InterPro" id="IPR035105">
    <property type="entry name" value="Deoxycytidylate_deaminase_dom"/>
</dbReference>
<evidence type="ECO:0000259" key="5">
    <source>
        <dbReference type="PROSITE" id="PS51747"/>
    </source>
</evidence>
<dbReference type="InterPro" id="IPR002125">
    <property type="entry name" value="CMP_dCMP_dom"/>
</dbReference>
<feature type="binding site" evidence="4">
    <location>
        <position position="121"/>
    </location>
    <ligand>
        <name>Zn(2+)</name>
        <dbReference type="ChEBI" id="CHEBI:29105"/>
        <note>catalytic</note>
    </ligand>
</feature>
<dbReference type="GO" id="GO:0006220">
    <property type="term" value="P:pyrimidine nucleotide metabolic process"/>
    <property type="evidence" value="ECO:0007669"/>
    <property type="project" value="InterPro"/>
</dbReference>
<evidence type="ECO:0000256" key="4">
    <source>
        <dbReference type="PIRSR" id="PIRSR006019-2"/>
    </source>
</evidence>